<dbReference type="Pfam" id="PF08281">
    <property type="entry name" value="Sigma70_r4_2"/>
    <property type="match status" value="1"/>
</dbReference>
<feature type="domain" description="RNA polymerase sigma factor 70 region 4 type 2" evidence="8">
    <location>
        <begin position="128"/>
        <end position="173"/>
    </location>
</feature>
<evidence type="ECO:0000259" key="8">
    <source>
        <dbReference type="Pfam" id="PF08281"/>
    </source>
</evidence>
<dbReference type="Gene3D" id="1.10.10.10">
    <property type="entry name" value="Winged helix-like DNA-binding domain superfamily/Winged helix DNA-binding domain"/>
    <property type="match status" value="1"/>
</dbReference>
<dbReference type="AlphaFoldDB" id="A0AAW9RCN2"/>
<evidence type="ECO:0000259" key="7">
    <source>
        <dbReference type="Pfam" id="PF04542"/>
    </source>
</evidence>
<name>A0AAW9RCN2_9GAMM</name>
<dbReference type="Proteomes" id="UP001359886">
    <property type="component" value="Unassembled WGS sequence"/>
</dbReference>
<dbReference type="GO" id="GO:0016987">
    <property type="term" value="F:sigma factor activity"/>
    <property type="evidence" value="ECO:0007669"/>
    <property type="project" value="UniProtKB-KW"/>
</dbReference>
<dbReference type="InterPro" id="IPR000838">
    <property type="entry name" value="RNA_pol_sigma70_ECF_CS"/>
</dbReference>
<dbReference type="InterPro" id="IPR013325">
    <property type="entry name" value="RNA_pol_sigma_r2"/>
</dbReference>
<evidence type="ECO:0000256" key="4">
    <source>
        <dbReference type="ARBA" id="ARBA00023125"/>
    </source>
</evidence>
<dbReference type="InterPro" id="IPR013324">
    <property type="entry name" value="RNA_pol_sigma_r3/r4-like"/>
</dbReference>
<dbReference type="InterPro" id="IPR039425">
    <property type="entry name" value="RNA_pol_sigma-70-like"/>
</dbReference>
<dbReference type="SUPFAM" id="SSF88659">
    <property type="entry name" value="Sigma3 and sigma4 domains of RNA polymerase sigma factors"/>
    <property type="match status" value="1"/>
</dbReference>
<keyword evidence="10" id="KW-1185">Reference proteome</keyword>
<comment type="caution">
    <text evidence="9">The sequence shown here is derived from an EMBL/GenBank/DDBJ whole genome shotgun (WGS) entry which is preliminary data.</text>
</comment>
<comment type="similarity">
    <text evidence="1 6">Belongs to the sigma-70 factor family. ECF subfamily.</text>
</comment>
<dbReference type="NCBIfam" id="TIGR02937">
    <property type="entry name" value="sigma70-ECF"/>
    <property type="match status" value="1"/>
</dbReference>
<evidence type="ECO:0000313" key="10">
    <source>
        <dbReference type="Proteomes" id="UP001359886"/>
    </source>
</evidence>
<sequence length="193" mass="21948">MREKPLDQLAGLQGDDPTRVTGVFIKNLTGLRSYLAGFLSTPQDVEDVLQDTYIRALESEKLQPIRSPKAYLYRICKNLALNHRQKASERLNSYIEDLEDVSFHVGGRSLDEQVENELQFSHFCRAAKSLPPQCRKVFVLKKVYGFSNKEISERLGIAVSTVDKHLAKGLIACRDYLKRKGYRFLSAPLASRD</sequence>
<evidence type="ECO:0000256" key="3">
    <source>
        <dbReference type="ARBA" id="ARBA00023082"/>
    </source>
</evidence>
<dbReference type="InterPro" id="IPR036388">
    <property type="entry name" value="WH-like_DNA-bd_sf"/>
</dbReference>
<dbReference type="InterPro" id="IPR014284">
    <property type="entry name" value="RNA_pol_sigma-70_dom"/>
</dbReference>
<dbReference type="GO" id="GO:0006352">
    <property type="term" value="P:DNA-templated transcription initiation"/>
    <property type="evidence" value="ECO:0007669"/>
    <property type="project" value="InterPro"/>
</dbReference>
<proteinExistence type="inferred from homology"/>
<keyword evidence="4 6" id="KW-0238">DNA-binding</keyword>
<keyword evidence="3 6" id="KW-0731">Sigma factor</keyword>
<dbReference type="InterPro" id="IPR013249">
    <property type="entry name" value="RNA_pol_sigma70_r4_t2"/>
</dbReference>
<evidence type="ECO:0000313" key="9">
    <source>
        <dbReference type="EMBL" id="MEJ8567938.1"/>
    </source>
</evidence>
<accession>A0AAW9RCN2</accession>
<evidence type="ECO:0000256" key="6">
    <source>
        <dbReference type="RuleBase" id="RU000716"/>
    </source>
</evidence>
<reference evidence="9 10" key="1">
    <citation type="submission" date="2024-02" db="EMBL/GenBank/DDBJ databases">
        <title>A novel Wenzhouxiangellaceae bacterium, isolated from coastal sediments.</title>
        <authorList>
            <person name="Du Z.-J."/>
            <person name="Ye Y.-Q."/>
            <person name="Zhang X.-Y."/>
        </authorList>
    </citation>
    <scope>NUCLEOTIDE SEQUENCE [LARGE SCALE GENOMIC DNA]</scope>
    <source>
        <strain evidence="9 10">CH-27</strain>
    </source>
</reference>
<keyword evidence="2 6" id="KW-0805">Transcription regulation</keyword>
<dbReference type="PANTHER" id="PTHR43133:SF63">
    <property type="entry name" value="RNA POLYMERASE SIGMA FACTOR FECI-RELATED"/>
    <property type="match status" value="1"/>
</dbReference>
<dbReference type="InterPro" id="IPR007627">
    <property type="entry name" value="RNA_pol_sigma70_r2"/>
</dbReference>
<dbReference type="Pfam" id="PF04542">
    <property type="entry name" value="Sigma70_r2"/>
    <property type="match status" value="1"/>
</dbReference>
<dbReference type="RefSeq" id="WP_354695263.1">
    <property type="nucleotide sequence ID" value="NZ_JAZHOG010000006.1"/>
</dbReference>
<protein>
    <recommendedName>
        <fullName evidence="6">RNA polymerase sigma factor</fullName>
    </recommendedName>
</protein>
<dbReference type="PROSITE" id="PS01063">
    <property type="entry name" value="SIGMA70_ECF"/>
    <property type="match status" value="1"/>
</dbReference>
<feature type="domain" description="RNA polymerase sigma-70 region 2" evidence="7">
    <location>
        <begin position="26"/>
        <end position="88"/>
    </location>
</feature>
<keyword evidence="5 6" id="KW-0804">Transcription</keyword>
<dbReference type="SUPFAM" id="SSF88946">
    <property type="entry name" value="Sigma2 domain of RNA polymerase sigma factors"/>
    <property type="match status" value="1"/>
</dbReference>
<dbReference type="GO" id="GO:0003677">
    <property type="term" value="F:DNA binding"/>
    <property type="evidence" value="ECO:0007669"/>
    <property type="project" value="UniProtKB-KW"/>
</dbReference>
<dbReference type="Gene3D" id="1.10.1740.10">
    <property type="match status" value="1"/>
</dbReference>
<evidence type="ECO:0000256" key="1">
    <source>
        <dbReference type="ARBA" id="ARBA00010641"/>
    </source>
</evidence>
<dbReference type="PANTHER" id="PTHR43133">
    <property type="entry name" value="RNA POLYMERASE ECF-TYPE SIGMA FACTO"/>
    <property type="match status" value="1"/>
</dbReference>
<organism evidence="9 10">
    <name type="scientific">Elongatibacter sediminis</name>
    <dbReference type="NCBI Taxonomy" id="3119006"/>
    <lineage>
        <taxon>Bacteria</taxon>
        <taxon>Pseudomonadati</taxon>
        <taxon>Pseudomonadota</taxon>
        <taxon>Gammaproteobacteria</taxon>
        <taxon>Chromatiales</taxon>
        <taxon>Wenzhouxiangellaceae</taxon>
        <taxon>Elongatibacter</taxon>
    </lineage>
</organism>
<evidence type="ECO:0000256" key="2">
    <source>
        <dbReference type="ARBA" id="ARBA00023015"/>
    </source>
</evidence>
<gene>
    <name evidence="9" type="ORF">V3330_09910</name>
</gene>
<evidence type="ECO:0000256" key="5">
    <source>
        <dbReference type="ARBA" id="ARBA00023163"/>
    </source>
</evidence>
<dbReference type="EMBL" id="JAZHOG010000006">
    <property type="protein sequence ID" value="MEJ8567938.1"/>
    <property type="molecule type" value="Genomic_DNA"/>
</dbReference>